<protein>
    <submittedName>
        <fullName evidence="2">Thioredoxin</fullName>
    </submittedName>
</protein>
<evidence type="ECO:0000259" key="1">
    <source>
        <dbReference type="Pfam" id="PF13462"/>
    </source>
</evidence>
<reference evidence="2 3" key="1">
    <citation type="submission" date="2016-11" db="EMBL/GenBank/DDBJ databases">
        <authorList>
            <person name="Varghese N."/>
            <person name="Submissions S."/>
        </authorList>
    </citation>
    <scope>NUCLEOTIDE SEQUENCE [LARGE SCALE GENOMIC DNA]</scope>
    <source>
        <strain evidence="2 3">DSM 22613</strain>
    </source>
</reference>
<feature type="domain" description="Thioredoxin-like fold" evidence="1">
    <location>
        <begin position="18"/>
        <end position="53"/>
    </location>
</feature>
<name>A0AAX2F7N0_9BACT</name>
<dbReference type="Pfam" id="PF13462">
    <property type="entry name" value="Thioredoxin_4"/>
    <property type="match status" value="1"/>
</dbReference>
<gene>
    <name evidence="2" type="ORF">SAMN05444364_1633</name>
</gene>
<sequence>MSECFSKKHLGNPISDMMEFGNKNADIVITTFISLRCTHCRKVVNDVINLLTQFPKRFLWRVVIDGVYHPAMPEDVFAKINARQLNLLRLYHQDKKQCMKALRGWNIMRNNIKDAYLIAAYRHQLEMLQSKNISHYPHIWVNDYIFPKEYTIKDLLCMQDEIIQLR</sequence>
<proteinExistence type="predicted"/>
<dbReference type="Gene3D" id="3.40.30.10">
    <property type="entry name" value="Glutaredoxin"/>
    <property type="match status" value="1"/>
</dbReference>
<accession>A0AAX2F7N0</accession>
<organism evidence="2 3">
    <name type="scientific">Prevotella scopos JCM 17725</name>
    <dbReference type="NCBI Taxonomy" id="1236518"/>
    <lineage>
        <taxon>Bacteria</taxon>
        <taxon>Pseudomonadati</taxon>
        <taxon>Bacteroidota</taxon>
        <taxon>Bacteroidia</taxon>
        <taxon>Bacteroidales</taxon>
        <taxon>Prevotellaceae</taxon>
        <taxon>Prevotella</taxon>
    </lineage>
</organism>
<comment type="caution">
    <text evidence="2">The sequence shown here is derived from an EMBL/GenBank/DDBJ whole genome shotgun (WGS) entry which is preliminary data.</text>
</comment>
<dbReference type="InterPro" id="IPR012336">
    <property type="entry name" value="Thioredoxin-like_fold"/>
</dbReference>
<dbReference type="InterPro" id="IPR036249">
    <property type="entry name" value="Thioredoxin-like_sf"/>
</dbReference>
<dbReference type="Proteomes" id="UP000184105">
    <property type="component" value="Unassembled WGS sequence"/>
</dbReference>
<evidence type="ECO:0000313" key="3">
    <source>
        <dbReference type="Proteomes" id="UP000184105"/>
    </source>
</evidence>
<dbReference type="SUPFAM" id="SSF52833">
    <property type="entry name" value="Thioredoxin-like"/>
    <property type="match status" value="1"/>
</dbReference>
<evidence type="ECO:0000313" key="2">
    <source>
        <dbReference type="EMBL" id="SHG21814.1"/>
    </source>
</evidence>
<keyword evidence="3" id="KW-1185">Reference proteome</keyword>
<dbReference type="AlphaFoldDB" id="A0AAX2F7N0"/>
<dbReference type="EMBL" id="FQWA01000063">
    <property type="protein sequence ID" value="SHG21814.1"/>
    <property type="molecule type" value="Genomic_DNA"/>
</dbReference>